<evidence type="ECO:0000313" key="3">
    <source>
        <dbReference type="Proteomes" id="UP000740926"/>
    </source>
</evidence>
<dbReference type="InterPro" id="IPR053134">
    <property type="entry name" value="RNA-dir_DNA_polymerase"/>
</dbReference>
<proteinExistence type="predicted"/>
<dbReference type="InterPro" id="IPR000477">
    <property type="entry name" value="RT_dom"/>
</dbReference>
<dbReference type="Gene3D" id="3.10.10.10">
    <property type="entry name" value="HIV Type 1 Reverse Transcriptase, subunit A, domain 1"/>
    <property type="match status" value="1"/>
</dbReference>
<dbReference type="InterPro" id="IPR043502">
    <property type="entry name" value="DNA/RNA_pol_sf"/>
</dbReference>
<protein>
    <recommendedName>
        <fullName evidence="1">Reverse transcriptase domain-containing protein</fullName>
    </recommendedName>
</protein>
<dbReference type="EMBL" id="JAANIU010011351">
    <property type="protein sequence ID" value="KAG1531105.1"/>
    <property type="molecule type" value="Genomic_DNA"/>
</dbReference>
<keyword evidence="3" id="KW-1185">Reference proteome</keyword>
<reference evidence="2 3" key="1">
    <citation type="journal article" date="2020" name="Microb. Genom.">
        <title>Genetic diversity of clinical and environmental Mucorales isolates obtained from an investigation of mucormycosis cases among solid organ transplant recipients.</title>
        <authorList>
            <person name="Nguyen M.H."/>
            <person name="Kaul D."/>
            <person name="Muto C."/>
            <person name="Cheng S.J."/>
            <person name="Richter R.A."/>
            <person name="Bruno V.M."/>
            <person name="Liu G."/>
            <person name="Beyhan S."/>
            <person name="Sundermann A.J."/>
            <person name="Mounaud S."/>
            <person name="Pasculle A.W."/>
            <person name="Nierman W.C."/>
            <person name="Driscoll E."/>
            <person name="Cumbie R."/>
            <person name="Clancy C.J."/>
            <person name="Dupont C.L."/>
        </authorList>
    </citation>
    <scope>NUCLEOTIDE SEQUENCE [LARGE SCALE GENOMIC DNA]</scope>
    <source>
        <strain evidence="2 3">GL24</strain>
    </source>
</reference>
<accession>A0A9P6XS64</accession>
<dbReference type="Proteomes" id="UP000740926">
    <property type="component" value="Unassembled WGS sequence"/>
</dbReference>
<dbReference type="Gene3D" id="3.30.70.270">
    <property type="match status" value="1"/>
</dbReference>
<sequence length="83" mass="9493">MFRSAPFGLKHVSSHFMRIMNLILSDLSNVHVYVDDIVIGTPGDSMEKHYQAVSAVIDRLTQHNMILNPQKCHFGKRSVHEVF</sequence>
<dbReference type="InterPro" id="IPR043128">
    <property type="entry name" value="Rev_trsase/Diguanyl_cyclase"/>
</dbReference>
<evidence type="ECO:0000313" key="2">
    <source>
        <dbReference type="EMBL" id="KAG1531105.1"/>
    </source>
</evidence>
<comment type="caution">
    <text evidence="2">The sequence shown here is derived from an EMBL/GenBank/DDBJ whole genome shotgun (WGS) entry which is preliminary data.</text>
</comment>
<feature type="domain" description="Reverse transcriptase" evidence="1">
    <location>
        <begin position="4"/>
        <end position="79"/>
    </location>
</feature>
<dbReference type="PANTHER" id="PTHR24559">
    <property type="entry name" value="TRANSPOSON TY3-I GAG-POL POLYPROTEIN"/>
    <property type="match status" value="1"/>
</dbReference>
<dbReference type="Pfam" id="PF00078">
    <property type="entry name" value="RVT_1"/>
    <property type="match status" value="1"/>
</dbReference>
<dbReference type="AlphaFoldDB" id="A0A9P6XS64"/>
<dbReference type="SUPFAM" id="SSF56672">
    <property type="entry name" value="DNA/RNA polymerases"/>
    <property type="match status" value="1"/>
</dbReference>
<organism evidence="2 3">
    <name type="scientific">Rhizopus delemar</name>
    <dbReference type="NCBI Taxonomy" id="936053"/>
    <lineage>
        <taxon>Eukaryota</taxon>
        <taxon>Fungi</taxon>
        <taxon>Fungi incertae sedis</taxon>
        <taxon>Mucoromycota</taxon>
        <taxon>Mucoromycotina</taxon>
        <taxon>Mucoromycetes</taxon>
        <taxon>Mucorales</taxon>
        <taxon>Mucorineae</taxon>
        <taxon>Rhizopodaceae</taxon>
        <taxon>Rhizopus</taxon>
    </lineage>
</organism>
<evidence type="ECO:0000259" key="1">
    <source>
        <dbReference type="Pfam" id="PF00078"/>
    </source>
</evidence>
<gene>
    <name evidence="2" type="ORF">G6F50_016896</name>
</gene>
<name>A0A9P6XS64_9FUNG</name>